<gene>
    <name evidence="1" type="ORF">DHETER_LOCUS13665</name>
</gene>
<dbReference type="EMBL" id="CAJVPU010038381">
    <property type="protein sequence ID" value="CAG8734741.1"/>
    <property type="molecule type" value="Genomic_DNA"/>
</dbReference>
<protein>
    <submittedName>
        <fullName evidence="1">13598_t:CDS:1</fullName>
    </submittedName>
</protein>
<keyword evidence="2" id="KW-1185">Reference proteome</keyword>
<evidence type="ECO:0000313" key="1">
    <source>
        <dbReference type="EMBL" id="CAG8734741.1"/>
    </source>
</evidence>
<reference evidence="1" key="1">
    <citation type="submission" date="2021-06" db="EMBL/GenBank/DDBJ databases">
        <authorList>
            <person name="Kallberg Y."/>
            <person name="Tangrot J."/>
            <person name="Rosling A."/>
        </authorList>
    </citation>
    <scope>NUCLEOTIDE SEQUENCE</scope>
    <source>
        <strain evidence="1">IL203A</strain>
    </source>
</reference>
<evidence type="ECO:0000313" key="2">
    <source>
        <dbReference type="Proteomes" id="UP000789702"/>
    </source>
</evidence>
<name>A0ACA9Q5A2_9GLOM</name>
<comment type="caution">
    <text evidence="1">The sequence shown here is derived from an EMBL/GenBank/DDBJ whole genome shotgun (WGS) entry which is preliminary data.</text>
</comment>
<sequence length="40" mass="4654">TKISEKNLLGGGLKTYIDTRWTTVYEMLKSVYQLETCLKE</sequence>
<proteinExistence type="predicted"/>
<feature type="non-terminal residue" evidence="1">
    <location>
        <position position="1"/>
    </location>
</feature>
<accession>A0ACA9Q5A2</accession>
<feature type="non-terminal residue" evidence="1">
    <location>
        <position position="40"/>
    </location>
</feature>
<organism evidence="1 2">
    <name type="scientific">Dentiscutata heterogama</name>
    <dbReference type="NCBI Taxonomy" id="1316150"/>
    <lineage>
        <taxon>Eukaryota</taxon>
        <taxon>Fungi</taxon>
        <taxon>Fungi incertae sedis</taxon>
        <taxon>Mucoromycota</taxon>
        <taxon>Glomeromycotina</taxon>
        <taxon>Glomeromycetes</taxon>
        <taxon>Diversisporales</taxon>
        <taxon>Gigasporaceae</taxon>
        <taxon>Dentiscutata</taxon>
    </lineage>
</organism>
<dbReference type="Proteomes" id="UP000789702">
    <property type="component" value="Unassembled WGS sequence"/>
</dbReference>